<sequence>MADDNITEINMDRRQFIAAASAVGATAFAGCTGGGSGDSGGSGGSDGTETSGGSTESSSSGDSGETVRVNVALAAEPWNFDPALWTDTATSTIGGLVYDEVIELTPDSELQPGLVTEVPDPIDGGTAFEYTLREGITFHNGDEVTVEDFKYSVDWILNPDNNSPVKSRLPFVEDTEIVGDRTLRLNLSQPFGTLNWWLTRGLEGIVPEGSRGDTAEGKGPSGLATDLTQDPSGAGTGAFKFVEWKSGSHVLLEKNEDYWKEGAPAVDEFRFNFIGEDSTRLANLRSGQLDLTDKVPPKDFESLSGQPDITTESVPGNFTQVLYVNLMESEGNPMSNRHNRRAVLFGIDREEILDEVFYGQGAVQKGPWYPDNDWTSPKLKEMQMYDPEKARRELELAGNPDGFEMDIIATKGSWFKDEAVVIQNQLSEIGIEASVTAVDKSTLLNQVYSTDTWHAAMEDWAQSIPVATSWLDAGYADNNHNHNNWHHPSDDLEDIYAPSGPAAPDDAEGDFSNGHEWYVSKLREAQASTDEQEQKEIVWELEEYLVEHGIQIDIAYVNKLEAWRNAVNDYDVGTFQDNYRFVSKGE</sequence>
<reference evidence="6 7" key="1">
    <citation type="journal article" date="2019" name="Int. J. Syst. Evol. Microbiol.">
        <title>The Global Catalogue of Microorganisms (GCM) 10K type strain sequencing project: providing services to taxonomists for standard genome sequencing and annotation.</title>
        <authorList>
            <consortium name="The Broad Institute Genomics Platform"/>
            <consortium name="The Broad Institute Genome Sequencing Center for Infectious Disease"/>
            <person name="Wu L."/>
            <person name="Ma J."/>
        </authorList>
    </citation>
    <scope>NUCLEOTIDE SEQUENCE [LARGE SCALE GENOMIC DNA]</scope>
    <source>
        <strain evidence="6 7">DSM 26526</strain>
    </source>
</reference>
<name>A0ABD5XPP1_9EURY</name>
<dbReference type="AlphaFoldDB" id="A0ABD5XPP1"/>
<gene>
    <name evidence="6" type="ORF">ACFQI8_17250</name>
</gene>
<evidence type="ECO:0000256" key="2">
    <source>
        <dbReference type="ARBA" id="ARBA00022448"/>
    </source>
</evidence>
<feature type="compositionally biased region" description="Gly residues" evidence="4">
    <location>
        <begin position="34"/>
        <end position="46"/>
    </location>
</feature>
<accession>A0ABD5XPP1</accession>
<protein>
    <submittedName>
        <fullName evidence="6">ABC transporter substrate-binding protein</fullName>
    </submittedName>
</protein>
<feature type="region of interest" description="Disordered" evidence="4">
    <location>
        <begin position="207"/>
        <end position="231"/>
    </location>
</feature>
<dbReference type="InterPro" id="IPR039424">
    <property type="entry name" value="SBP_5"/>
</dbReference>
<evidence type="ECO:0000313" key="6">
    <source>
        <dbReference type="EMBL" id="MFC7131118.1"/>
    </source>
</evidence>
<proteinExistence type="inferred from homology"/>
<keyword evidence="3" id="KW-0732">Signal</keyword>
<keyword evidence="7" id="KW-1185">Reference proteome</keyword>
<comment type="similarity">
    <text evidence="1">Belongs to the bacterial solute-binding protein 5 family.</text>
</comment>
<dbReference type="SUPFAM" id="SSF53850">
    <property type="entry name" value="Periplasmic binding protein-like II"/>
    <property type="match status" value="1"/>
</dbReference>
<evidence type="ECO:0000256" key="3">
    <source>
        <dbReference type="ARBA" id="ARBA00022729"/>
    </source>
</evidence>
<comment type="caution">
    <text evidence="6">The sequence shown here is derived from an EMBL/GenBank/DDBJ whole genome shotgun (WGS) entry which is preliminary data.</text>
</comment>
<dbReference type="EMBL" id="JBHTAB010000012">
    <property type="protein sequence ID" value="MFC7131118.1"/>
    <property type="molecule type" value="Genomic_DNA"/>
</dbReference>
<dbReference type="PANTHER" id="PTHR30290:SF9">
    <property type="entry name" value="OLIGOPEPTIDE-BINDING PROTEIN APPA"/>
    <property type="match status" value="1"/>
</dbReference>
<feature type="region of interest" description="Disordered" evidence="4">
    <location>
        <begin position="34"/>
        <end position="65"/>
    </location>
</feature>
<dbReference type="RefSeq" id="WP_390246984.1">
    <property type="nucleotide sequence ID" value="NZ_JBHTAB010000012.1"/>
</dbReference>
<dbReference type="Gene3D" id="3.40.190.10">
    <property type="entry name" value="Periplasmic binding protein-like II"/>
    <property type="match status" value="1"/>
</dbReference>
<evidence type="ECO:0000259" key="5">
    <source>
        <dbReference type="Pfam" id="PF00496"/>
    </source>
</evidence>
<organism evidence="6 7">
    <name type="scientific">Haloferax chudinovii</name>
    <dbReference type="NCBI Taxonomy" id="1109010"/>
    <lineage>
        <taxon>Archaea</taxon>
        <taxon>Methanobacteriati</taxon>
        <taxon>Methanobacteriota</taxon>
        <taxon>Stenosarchaea group</taxon>
        <taxon>Halobacteria</taxon>
        <taxon>Halobacteriales</taxon>
        <taxon>Haloferacaceae</taxon>
        <taxon>Haloferax</taxon>
    </lineage>
</organism>
<evidence type="ECO:0000256" key="4">
    <source>
        <dbReference type="SAM" id="MobiDB-lite"/>
    </source>
</evidence>
<feature type="domain" description="Solute-binding protein family 5" evidence="5">
    <location>
        <begin position="109"/>
        <end position="479"/>
    </location>
</feature>
<dbReference type="Pfam" id="PF00496">
    <property type="entry name" value="SBP_bac_5"/>
    <property type="match status" value="1"/>
</dbReference>
<evidence type="ECO:0000313" key="7">
    <source>
        <dbReference type="Proteomes" id="UP001596460"/>
    </source>
</evidence>
<evidence type="ECO:0000256" key="1">
    <source>
        <dbReference type="ARBA" id="ARBA00005695"/>
    </source>
</evidence>
<dbReference type="InterPro" id="IPR000914">
    <property type="entry name" value="SBP_5_dom"/>
</dbReference>
<dbReference type="Gene3D" id="3.10.105.10">
    <property type="entry name" value="Dipeptide-binding Protein, Domain 3"/>
    <property type="match status" value="1"/>
</dbReference>
<dbReference type="PANTHER" id="PTHR30290">
    <property type="entry name" value="PERIPLASMIC BINDING COMPONENT OF ABC TRANSPORTER"/>
    <property type="match status" value="1"/>
</dbReference>
<feature type="compositionally biased region" description="Low complexity" evidence="4">
    <location>
        <begin position="47"/>
        <end position="65"/>
    </location>
</feature>
<dbReference type="CDD" id="cd00995">
    <property type="entry name" value="PBP2_NikA_DppA_OppA_like"/>
    <property type="match status" value="1"/>
</dbReference>
<dbReference type="Proteomes" id="UP001596460">
    <property type="component" value="Unassembled WGS sequence"/>
</dbReference>
<keyword evidence="2" id="KW-0813">Transport</keyword>